<proteinExistence type="predicted"/>
<name>A0A1J5Q849_9ZZZZ</name>
<accession>A0A1J5Q849</accession>
<organism evidence="1">
    <name type="scientific">mine drainage metagenome</name>
    <dbReference type="NCBI Taxonomy" id="410659"/>
    <lineage>
        <taxon>unclassified sequences</taxon>
        <taxon>metagenomes</taxon>
        <taxon>ecological metagenomes</taxon>
    </lineage>
</organism>
<gene>
    <name evidence="1" type="ORF">GALL_462600</name>
</gene>
<protein>
    <submittedName>
        <fullName evidence="1">Uncharacterized protein</fullName>
    </submittedName>
</protein>
<evidence type="ECO:0000313" key="1">
    <source>
        <dbReference type="EMBL" id="OIQ72117.1"/>
    </source>
</evidence>
<comment type="caution">
    <text evidence="1">The sequence shown here is derived from an EMBL/GenBank/DDBJ whole genome shotgun (WGS) entry which is preliminary data.</text>
</comment>
<reference evidence="1" key="1">
    <citation type="submission" date="2016-10" db="EMBL/GenBank/DDBJ databases">
        <title>Sequence of Gallionella enrichment culture.</title>
        <authorList>
            <person name="Poehlein A."/>
            <person name="Muehling M."/>
            <person name="Daniel R."/>
        </authorList>
    </citation>
    <scope>NUCLEOTIDE SEQUENCE</scope>
</reference>
<sequence>MSINFNAAHNPFHFLRHPKAKAKNYQYGAIAQCDLLFAVFIKKNNNQGNKPNDSGSGSKCREQPGVHVLPVYILENTGNRYCYRFALNNNIVNKRKKKKCVNG</sequence>
<dbReference type="AlphaFoldDB" id="A0A1J5Q849"/>
<dbReference type="EMBL" id="MLJW01003410">
    <property type="protein sequence ID" value="OIQ72117.1"/>
    <property type="molecule type" value="Genomic_DNA"/>
</dbReference>